<protein>
    <recommendedName>
        <fullName evidence="3">Addiction module protein</fullName>
    </recommendedName>
</protein>
<proteinExistence type="predicted"/>
<dbReference type="RefSeq" id="WP_163043887.1">
    <property type="nucleotide sequence ID" value="NZ_JAAAMJ010000006.1"/>
</dbReference>
<comment type="caution">
    <text evidence="1">The sequence shown here is derived from an EMBL/GenBank/DDBJ whole genome shotgun (WGS) entry which is preliminary data.</text>
</comment>
<evidence type="ECO:0008006" key="3">
    <source>
        <dbReference type="Google" id="ProtNLM"/>
    </source>
</evidence>
<organism evidence="1 2">
    <name type="scientific">Aurantimonas aggregata</name>
    <dbReference type="NCBI Taxonomy" id="2047720"/>
    <lineage>
        <taxon>Bacteria</taxon>
        <taxon>Pseudomonadati</taxon>
        <taxon>Pseudomonadota</taxon>
        <taxon>Alphaproteobacteria</taxon>
        <taxon>Hyphomicrobiales</taxon>
        <taxon>Aurantimonadaceae</taxon>
        <taxon>Aurantimonas</taxon>
    </lineage>
</organism>
<evidence type="ECO:0000313" key="2">
    <source>
        <dbReference type="Proteomes" id="UP000476332"/>
    </source>
</evidence>
<keyword evidence="2" id="KW-1185">Reference proteome</keyword>
<sequence length="75" mass="8338">MTALLEQALERVRTLPAELQDEYARILLRLTGDDDAVYQLSPGEEADLIEAEAEVRRGEIATDAAVSAVFSKYRN</sequence>
<dbReference type="EMBL" id="JAAAMJ010000006">
    <property type="protein sequence ID" value="NDV87142.1"/>
    <property type="molecule type" value="Genomic_DNA"/>
</dbReference>
<reference evidence="1 2" key="1">
    <citation type="submission" date="2020-01" db="EMBL/GenBank/DDBJ databases">
        <title>Genomes of bacteria type strains.</title>
        <authorList>
            <person name="Chen J."/>
            <person name="Zhu S."/>
            <person name="Chen J."/>
        </authorList>
    </citation>
    <scope>NUCLEOTIDE SEQUENCE [LARGE SCALE GENOMIC DNA]</scope>
    <source>
        <strain evidence="1 2">KCTC 52919</strain>
    </source>
</reference>
<gene>
    <name evidence="1" type="ORF">GTW51_10560</name>
</gene>
<accession>A0A6L9MHV9</accession>
<dbReference type="AlphaFoldDB" id="A0A6L9MHV9"/>
<evidence type="ECO:0000313" key="1">
    <source>
        <dbReference type="EMBL" id="NDV87142.1"/>
    </source>
</evidence>
<dbReference type="Proteomes" id="UP000476332">
    <property type="component" value="Unassembled WGS sequence"/>
</dbReference>
<name>A0A6L9MHV9_9HYPH</name>